<dbReference type="InterPro" id="IPR047557">
    <property type="entry name" value="Rcat_RBR_HOIL1"/>
</dbReference>
<name>A0A8C2NQ13_CAPHI</name>
<evidence type="ECO:0000256" key="3">
    <source>
        <dbReference type="ARBA" id="ARBA00022723"/>
    </source>
</evidence>
<dbReference type="GO" id="GO:0043130">
    <property type="term" value="F:ubiquitin binding"/>
    <property type="evidence" value="ECO:0007669"/>
    <property type="project" value="TreeGrafter"/>
</dbReference>
<evidence type="ECO:0000256" key="4">
    <source>
        <dbReference type="ARBA" id="ARBA00022737"/>
    </source>
</evidence>
<dbReference type="Ensembl" id="ENSCHIT00010010733.1">
    <property type="protein sequence ID" value="ENSCHIP00010007645.1"/>
    <property type="gene ID" value="ENSCHIG00010005420.1"/>
</dbReference>
<dbReference type="PROSITE" id="PS51873">
    <property type="entry name" value="TRIAD"/>
    <property type="match status" value="1"/>
</dbReference>
<accession>A0A8C2NQ13</accession>
<evidence type="ECO:0000256" key="8">
    <source>
        <dbReference type="SAM" id="MobiDB-lite"/>
    </source>
</evidence>
<dbReference type="GO" id="GO:0008270">
    <property type="term" value="F:zinc ion binding"/>
    <property type="evidence" value="ECO:0007669"/>
    <property type="project" value="UniProtKB-KW"/>
</dbReference>
<gene>
    <name evidence="10" type="primary">RBCK1</name>
</gene>
<dbReference type="GO" id="GO:0043161">
    <property type="term" value="P:proteasome-mediated ubiquitin-dependent protein catabolic process"/>
    <property type="evidence" value="ECO:0007669"/>
    <property type="project" value="TreeGrafter"/>
</dbReference>
<keyword evidence="2" id="KW-0808">Transferase</keyword>
<dbReference type="CDD" id="cd20345">
    <property type="entry name" value="BRcat_RBR_HOIL1"/>
    <property type="match status" value="1"/>
</dbReference>
<feature type="domain" description="RING-type" evidence="9">
    <location>
        <begin position="212"/>
        <end position="446"/>
    </location>
</feature>
<dbReference type="Gene3D" id="3.10.20.90">
    <property type="entry name" value="Phosphatidylinositol 3-kinase Catalytic Subunit, Chain A, domain 1"/>
    <property type="match status" value="1"/>
</dbReference>
<evidence type="ECO:0000313" key="10">
    <source>
        <dbReference type="Ensembl" id="ENSCHIP00010007645.1"/>
    </source>
</evidence>
<keyword evidence="5" id="KW-0863">Zinc-finger</keyword>
<dbReference type="CDD" id="cd20358">
    <property type="entry name" value="Rcat_RBR_HOIL1"/>
    <property type="match status" value="1"/>
</dbReference>
<dbReference type="GO" id="GO:0071797">
    <property type="term" value="C:LUBAC complex"/>
    <property type="evidence" value="ECO:0007669"/>
    <property type="project" value="TreeGrafter"/>
</dbReference>
<dbReference type="GO" id="GO:0043123">
    <property type="term" value="P:positive regulation of canonical NF-kappaB signal transduction"/>
    <property type="evidence" value="ECO:0007669"/>
    <property type="project" value="TreeGrafter"/>
</dbReference>
<evidence type="ECO:0000256" key="1">
    <source>
        <dbReference type="ARBA" id="ARBA00004906"/>
    </source>
</evidence>
<evidence type="ECO:0000256" key="5">
    <source>
        <dbReference type="ARBA" id="ARBA00022771"/>
    </source>
</evidence>
<proteinExistence type="predicted"/>
<reference evidence="10" key="1">
    <citation type="submission" date="2019-03" db="EMBL/GenBank/DDBJ databases">
        <title>Genome sequencing and reference-guided assembly of Black Bengal Goat (Capra hircus).</title>
        <authorList>
            <person name="Siddiki A.Z."/>
            <person name="Baten A."/>
            <person name="Billah M."/>
            <person name="Alam M.A.U."/>
            <person name="Shawrob K.S.M."/>
            <person name="Saha S."/>
            <person name="Chowdhury M."/>
            <person name="Rahman A.H."/>
            <person name="Stear M."/>
            <person name="Miah G."/>
            <person name="Das G.B."/>
            <person name="Hossain M.M."/>
            <person name="Kumkum M."/>
            <person name="Islam M.S."/>
            <person name="Mollah A.M."/>
            <person name="Ahsan A."/>
            <person name="Tusar F."/>
            <person name="Khan M.K.I."/>
        </authorList>
    </citation>
    <scope>NUCLEOTIDE SEQUENCE [LARGE SCALE GENOMIC DNA]</scope>
</reference>
<dbReference type="PANTHER" id="PTHR22770">
    <property type="entry name" value="UBIQUITIN CONJUGATING ENZYME 7 INTERACTING PROTEIN-RELATED"/>
    <property type="match status" value="1"/>
</dbReference>
<keyword evidence="3" id="KW-0479">Metal-binding</keyword>
<dbReference type="GO" id="GO:0004842">
    <property type="term" value="F:ubiquitin-protein transferase activity"/>
    <property type="evidence" value="ECO:0007669"/>
    <property type="project" value="TreeGrafter"/>
</dbReference>
<protein>
    <submittedName>
        <fullName evidence="10">RANBP2-type and C3HC4-type zinc finger containing 1</fullName>
    </submittedName>
</protein>
<dbReference type="AlphaFoldDB" id="A0A8C2NQ13"/>
<evidence type="ECO:0000256" key="2">
    <source>
        <dbReference type="ARBA" id="ARBA00022679"/>
    </source>
</evidence>
<sequence>MDEKIKKAEEVAQRLSRAVAGGDEQVAMQCAIWLAEQRVPLNVQLKPEVSPTQDIRLWVSVEDAQMHTVAIWLTVRPDMTVASLKDMVSEGVKGRAEVPLLPPPVSALLLPPHASCPPSLTGVPRLWLPANPAAVGDWAAAGSGPGDSALPRCEAEWGQRLPLPTVCLQHLAQPSGAAAGEAVADAGRWAGRAPAARSSTSPLGPAARCAARRGPRPTRYPPRTSQTRRSKHAWPVRRRRCTSLSRECLQGTIRNSQEAEVSCPFIDNTYSCSGKLLEREIRALLSPEEYQRFLDLGISIAENRSAFSYHCKTPDCKGWCFFEDDVNAFHCPVCFHVNCLLCKAIHEQMNCKEYQDDLALRAQNDMAARQTTEMLRTMLQQGEAMHCPQCQIVVQKKDGCDWIRCTVCRTEICWVTKGPRWGPGGPGDTSGGCRCRVNGIPCHPSCQNCH</sequence>
<dbReference type="Pfam" id="PF25393">
    <property type="entry name" value="LTM"/>
    <property type="match status" value="1"/>
</dbReference>
<dbReference type="InterPro" id="IPR051628">
    <property type="entry name" value="LUBAC_E3_Ligases"/>
</dbReference>
<keyword evidence="4" id="KW-0677">Repeat</keyword>
<keyword evidence="7" id="KW-0862">Zinc</keyword>
<dbReference type="InterPro" id="IPR047558">
    <property type="entry name" value="BRcat_RBR_HOIL1"/>
</dbReference>
<evidence type="ECO:0000256" key="7">
    <source>
        <dbReference type="ARBA" id="ARBA00022833"/>
    </source>
</evidence>
<dbReference type="GO" id="GO:0097039">
    <property type="term" value="P:protein linear polyubiquitination"/>
    <property type="evidence" value="ECO:0007669"/>
    <property type="project" value="TreeGrafter"/>
</dbReference>
<dbReference type="InterPro" id="IPR044066">
    <property type="entry name" value="TRIAD_supradom"/>
</dbReference>
<keyword evidence="6" id="KW-0833">Ubl conjugation pathway</keyword>
<feature type="region of interest" description="Disordered" evidence="8">
    <location>
        <begin position="194"/>
        <end position="232"/>
    </location>
</feature>
<evidence type="ECO:0000259" key="9">
    <source>
        <dbReference type="PROSITE" id="PS51873"/>
    </source>
</evidence>
<dbReference type="SUPFAM" id="SSF57850">
    <property type="entry name" value="RING/U-box"/>
    <property type="match status" value="2"/>
</dbReference>
<reference evidence="10" key="2">
    <citation type="submission" date="2025-08" db="UniProtKB">
        <authorList>
            <consortium name="Ensembl"/>
        </authorList>
    </citation>
    <scope>IDENTIFICATION</scope>
</reference>
<dbReference type="FunFam" id="1.20.120.1750:FF:000012">
    <property type="entry name" value="ranBP-type and C3HC4-type zinc finger-containing protein 1 isoform X1"/>
    <property type="match status" value="1"/>
</dbReference>
<comment type="pathway">
    <text evidence="1">Protein modification; protein ubiquitination.</text>
</comment>
<dbReference type="InterPro" id="IPR057468">
    <property type="entry name" value="HOIL-1/Sharpin_LTM"/>
</dbReference>
<organism evidence="10">
    <name type="scientific">Capra hircus</name>
    <name type="common">Goat</name>
    <dbReference type="NCBI Taxonomy" id="9925"/>
    <lineage>
        <taxon>Eukaryota</taxon>
        <taxon>Metazoa</taxon>
        <taxon>Chordata</taxon>
        <taxon>Craniata</taxon>
        <taxon>Vertebrata</taxon>
        <taxon>Euteleostomi</taxon>
        <taxon>Mammalia</taxon>
        <taxon>Eutheria</taxon>
        <taxon>Laurasiatheria</taxon>
        <taxon>Artiodactyla</taxon>
        <taxon>Ruminantia</taxon>
        <taxon>Pecora</taxon>
        <taxon>Bovidae</taxon>
        <taxon>Caprinae</taxon>
        <taxon>Capra</taxon>
    </lineage>
</organism>
<dbReference type="Gene3D" id="1.20.120.1750">
    <property type="match status" value="1"/>
</dbReference>
<feature type="compositionally biased region" description="Low complexity" evidence="8">
    <location>
        <begin position="194"/>
        <end position="209"/>
    </location>
</feature>
<evidence type="ECO:0000256" key="6">
    <source>
        <dbReference type="ARBA" id="ARBA00022786"/>
    </source>
</evidence>
<dbReference type="PANTHER" id="PTHR22770:SF35">
    <property type="entry name" value="RANBP-TYPE AND C3HC4-TYPE ZINC FINGER-CONTAINING PROTEIN 1"/>
    <property type="match status" value="1"/>
</dbReference>